<dbReference type="InterPro" id="IPR025857">
    <property type="entry name" value="MacB_PCD"/>
</dbReference>
<proteinExistence type="inferred from homology"/>
<comment type="subcellular location">
    <subcellularLocation>
        <location evidence="1">Cell membrane</location>
        <topology evidence="1">Multi-pass membrane protein</topology>
    </subcellularLocation>
</comment>
<feature type="transmembrane region" description="Helical" evidence="7">
    <location>
        <begin position="427"/>
        <end position="447"/>
    </location>
</feature>
<keyword evidence="4 7" id="KW-1133">Transmembrane helix</keyword>
<feature type="domain" description="MacB-like periplasmic core" evidence="9">
    <location>
        <begin position="20"/>
        <end position="242"/>
    </location>
</feature>
<feature type="transmembrane region" description="Helical" evidence="7">
    <location>
        <begin position="379"/>
        <end position="402"/>
    </location>
</feature>
<evidence type="ECO:0000313" key="11">
    <source>
        <dbReference type="Proteomes" id="UP000679126"/>
    </source>
</evidence>
<feature type="transmembrane region" description="Helical" evidence="7">
    <location>
        <begin position="672"/>
        <end position="696"/>
    </location>
</feature>
<dbReference type="Pfam" id="PF12704">
    <property type="entry name" value="MacB_PCD"/>
    <property type="match status" value="2"/>
</dbReference>
<comment type="similarity">
    <text evidence="6">Belongs to the ABC-4 integral membrane protein family.</text>
</comment>
<organism evidence="10 11">
    <name type="scientific">Chitinophaga chungangae</name>
    <dbReference type="NCBI Taxonomy" id="2821488"/>
    <lineage>
        <taxon>Bacteria</taxon>
        <taxon>Pseudomonadati</taxon>
        <taxon>Bacteroidota</taxon>
        <taxon>Chitinophagia</taxon>
        <taxon>Chitinophagales</taxon>
        <taxon>Chitinophagaceae</taxon>
        <taxon>Chitinophaga</taxon>
    </lineage>
</organism>
<evidence type="ECO:0000256" key="3">
    <source>
        <dbReference type="ARBA" id="ARBA00022692"/>
    </source>
</evidence>
<sequence>MIKNYLKIAWRNLRKNKMFSLINIAGLSTGMAVALLIGLWIWDEVTFSKQHANYDRIVQVMQHQTFNNEKNSQNAMPYLMGEKLREEYGGDFKYVVMAGWTYEHVLAYNGKSLLKTGNHFEQAFPEMITLNMLKGSRNGLRDANSILLSASTAKAIFGDADPMDKIVRLDDQSDVKVTGVYEDLAYNSAFRDLKFIAPWQLYLNTSPWIKELENPWRSNFTQTYAQLADNADLATVSAKIKDIRLRNVRPAERVQKPEVFLHPMSKWHLYADWKDGVNTGGRIQFVWLFGIIGVFVLLLACINFMNLSTARSEKRAKEVGIRKAVGSVRGQLVAQFYSESLMLAGIGFVLSLLLVQVALPLFNEVADKKVSLPLTNPVFWTLGLSFTFITGLLAGSYPALYLSSFQPVKVLKGTFRAGRFAAMPRKVLVVLQFAISVVLIIGTIVVFRQIRHAQDRPIAYDQQGLLHIPLTTLTQLAKFDLISKDMTDAGAITSASLSNSGTAGINEVNNGFTWPGMQPDAQGNFAQVDVSYDFGKTVKWELVAGRDFSRDFASDSSAMILNETAVKFMGLKDPVGTVIGKDGKFSYTVIGVVKDMVMQSPYQPVFRTIFTFNPGNGSVINARLNPAKPVGESLAKIEAVFKKYNPNAPFEYKFVDDIYAAKFDNEQRIGKLAGFFAVLAIFISCLGLFGMASFMAEQRVKEIGVRKVLGASVFALWRLMSKDFVILVAIALVIAVPAGYFFMRNWLLRYDYHTEISGWVVAATCIGALGITLLTVSLQSIRAATMNPVKSLRSE</sequence>
<name>A0ABS3YD98_9BACT</name>
<reference evidence="11" key="1">
    <citation type="submission" date="2021-03" db="EMBL/GenBank/DDBJ databases">
        <title>Assistant Professor.</title>
        <authorList>
            <person name="Huq M.A."/>
        </authorList>
    </citation>
    <scope>NUCLEOTIDE SEQUENCE [LARGE SCALE GENOMIC DNA]</scope>
    <source>
        <strain evidence="11">MAH-28</strain>
    </source>
</reference>
<dbReference type="PANTHER" id="PTHR30572:SF4">
    <property type="entry name" value="ABC TRANSPORTER PERMEASE YTRF"/>
    <property type="match status" value="1"/>
</dbReference>
<keyword evidence="5 7" id="KW-0472">Membrane</keyword>
<dbReference type="Pfam" id="PF02687">
    <property type="entry name" value="FtsX"/>
    <property type="match status" value="2"/>
</dbReference>
<dbReference type="RefSeq" id="WP_209145285.1">
    <property type="nucleotide sequence ID" value="NZ_JAGHKP010000002.1"/>
</dbReference>
<dbReference type="InterPro" id="IPR003838">
    <property type="entry name" value="ABC3_permease_C"/>
</dbReference>
<dbReference type="PANTHER" id="PTHR30572">
    <property type="entry name" value="MEMBRANE COMPONENT OF TRANSPORTER-RELATED"/>
    <property type="match status" value="1"/>
</dbReference>
<keyword evidence="11" id="KW-1185">Reference proteome</keyword>
<comment type="caution">
    <text evidence="10">The sequence shown here is derived from an EMBL/GenBank/DDBJ whole genome shotgun (WGS) entry which is preliminary data.</text>
</comment>
<keyword evidence="2" id="KW-1003">Cell membrane</keyword>
<accession>A0ABS3YD98</accession>
<evidence type="ECO:0000256" key="2">
    <source>
        <dbReference type="ARBA" id="ARBA00022475"/>
    </source>
</evidence>
<dbReference type="EMBL" id="JAGHKP010000002">
    <property type="protein sequence ID" value="MBO9152288.1"/>
    <property type="molecule type" value="Genomic_DNA"/>
</dbReference>
<feature type="transmembrane region" description="Helical" evidence="7">
    <location>
        <begin position="756"/>
        <end position="776"/>
    </location>
</feature>
<evidence type="ECO:0000256" key="7">
    <source>
        <dbReference type="SAM" id="Phobius"/>
    </source>
</evidence>
<feature type="domain" description="MacB-like periplasmic core" evidence="9">
    <location>
        <begin position="428"/>
        <end position="600"/>
    </location>
</feature>
<keyword evidence="3 7" id="KW-0812">Transmembrane</keyword>
<evidence type="ECO:0000256" key="4">
    <source>
        <dbReference type="ARBA" id="ARBA00022989"/>
    </source>
</evidence>
<dbReference type="InterPro" id="IPR050250">
    <property type="entry name" value="Macrolide_Exporter_MacB"/>
</dbReference>
<gene>
    <name evidence="10" type="ORF">J7I43_08705</name>
</gene>
<feature type="transmembrane region" description="Helical" evidence="7">
    <location>
        <begin position="285"/>
        <end position="307"/>
    </location>
</feature>
<protein>
    <submittedName>
        <fullName evidence="10">ABC transporter permease</fullName>
    </submittedName>
</protein>
<evidence type="ECO:0000313" key="10">
    <source>
        <dbReference type="EMBL" id="MBO9152288.1"/>
    </source>
</evidence>
<feature type="transmembrane region" description="Helical" evidence="7">
    <location>
        <begin position="341"/>
        <end position="359"/>
    </location>
</feature>
<dbReference type="Proteomes" id="UP000679126">
    <property type="component" value="Unassembled WGS sequence"/>
</dbReference>
<feature type="domain" description="ABC3 transporter permease C-terminal" evidence="8">
    <location>
        <begin position="291"/>
        <end position="406"/>
    </location>
</feature>
<feature type="transmembrane region" description="Helical" evidence="7">
    <location>
        <begin position="21"/>
        <end position="42"/>
    </location>
</feature>
<evidence type="ECO:0000256" key="6">
    <source>
        <dbReference type="ARBA" id="ARBA00038076"/>
    </source>
</evidence>
<evidence type="ECO:0000259" key="9">
    <source>
        <dbReference type="Pfam" id="PF12704"/>
    </source>
</evidence>
<evidence type="ECO:0000256" key="1">
    <source>
        <dbReference type="ARBA" id="ARBA00004651"/>
    </source>
</evidence>
<evidence type="ECO:0000256" key="5">
    <source>
        <dbReference type="ARBA" id="ARBA00023136"/>
    </source>
</evidence>
<feature type="transmembrane region" description="Helical" evidence="7">
    <location>
        <begin position="724"/>
        <end position="744"/>
    </location>
</feature>
<feature type="domain" description="ABC3 transporter permease C-terminal" evidence="8">
    <location>
        <begin position="675"/>
        <end position="788"/>
    </location>
</feature>
<evidence type="ECO:0000259" key="8">
    <source>
        <dbReference type="Pfam" id="PF02687"/>
    </source>
</evidence>